<keyword evidence="2" id="KW-1185">Reference proteome</keyword>
<name>A0ACB9M4A9_9MYRT</name>
<protein>
    <submittedName>
        <fullName evidence="1">Uncharacterized protein</fullName>
    </submittedName>
</protein>
<evidence type="ECO:0000313" key="2">
    <source>
        <dbReference type="Proteomes" id="UP001057402"/>
    </source>
</evidence>
<proteinExistence type="predicted"/>
<evidence type="ECO:0000313" key="1">
    <source>
        <dbReference type="EMBL" id="KAI4319109.1"/>
    </source>
</evidence>
<accession>A0ACB9M4A9</accession>
<reference evidence="2" key="1">
    <citation type="journal article" date="2023" name="Front. Plant Sci.">
        <title>Chromosomal-level genome assembly of Melastoma candidum provides insights into trichome evolution.</title>
        <authorList>
            <person name="Zhong Y."/>
            <person name="Wu W."/>
            <person name="Sun C."/>
            <person name="Zou P."/>
            <person name="Liu Y."/>
            <person name="Dai S."/>
            <person name="Zhou R."/>
        </authorList>
    </citation>
    <scope>NUCLEOTIDE SEQUENCE [LARGE SCALE GENOMIC DNA]</scope>
</reference>
<gene>
    <name evidence="1" type="ORF">MLD38_032750</name>
</gene>
<dbReference type="Proteomes" id="UP001057402">
    <property type="component" value="Chromosome 10"/>
</dbReference>
<sequence>MASQSLGDNLGIPEDLIDAACRFSIEAHGNSQEHFLLDKSWSPYALIAFPGSWSLGDWYSKKDPARMAFGESQVNLGMFPCLRSIGNYEVAKVNRAFLDRFLITKEWSYLRSEVENALREGRRVIFAGHSSGGPIAIFATIWFFEEYVRLKRTQISPFCLTFGSPLAADHIFCHAVRREGWSDHFVHFISRYDIVPRILLAPLSSVKNDVEGILPLFNPKTPLPMADLGYKQKLEMLFINVLRNASCAASHAACVMMGNTNTLLDTVTNFVELSPYRPFGNYVFCSGEGKLMVVKNPNAVLQLLFYSSQLSSEAELKDVARKSLEEHRVYEDKLKQRQNVIYLEKFQQLPLSTNNMVDSETGINAALENLGLSARARLCLRAAQEWEKLKANNQLKINAKKESIENGLAALKDYRQKSKTRKMCYYDAFRAQKSESDFEANIKRLELTGLWDEVVEMLKRHELPDRFESEKEWMDLATTYKRLVEPLDIANYYRHLKNEDTGPYMETGRPRRYKYTQRWREHLEQLPRGSSGESCFWAEVEEININVVAKNKPYGEVMNRVLEVENNLRRWYERGEVEEDVFLEESTLVKFWKNLPEHDREQSCIREFIPNYTP</sequence>
<organism evidence="1 2">
    <name type="scientific">Melastoma candidum</name>
    <dbReference type="NCBI Taxonomy" id="119954"/>
    <lineage>
        <taxon>Eukaryota</taxon>
        <taxon>Viridiplantae</taxon>
        <taxon>Streptophyta</taxon>
        <taxon>Embryophyta</taxon>
        <taxon>Tracheophyta</taxon>
        <taxon>Spermatophyta</taxon>
        <taxon>Magnoliopsida</taxon>
        <taxon>eudicotyledons</taxon>
        <taxon>Gunneridae</taxon>
        <taxon>Pentapetalae</taxon>
        <taxon>rosids</taxon>
        <taxon>malvids</taxon>
        <taxon>Myrtales</taxon>
        <taxon>Melastomataceae</taxon>
        <taxon>Melastomatoideae</taxon>
        <taxon>Melastomateae</taxon>
        <taxon>Melastoma</taxon>
    </lineage>
</organism>
<dbReference type="EMBL" id="CM042889">
    <property type="protein sequence ID" value="KAI4319109.1"/>
    <property type="molecule type" value="Genomic_DNA"/>
</dbReference>
<comment type="caution">
    <text evidence="1">The sequence shown here is derived from an EMBL/GenBank/DDBJ whole genome shotgun (WGS) entry which is preliminary data.</text>
</comment>